<dbReference type="AlphaFoldDB" id="A0A816G6N8"/>
<dbReference type="EMBL" id="CAJNOW010019224">
    <property type="protein sequence ID" value="CAF1671178.1"/>
    <property type="molecule type" value="Genomic_DNA"/>
</dbReference>
<dbReference type="Gene3D" id="3.90.176.10">
    <property type="entry name" value="Toxin ADP-ribosyltransferase, Chain A, domain 1"/>
    <property type="match status" value="1"/>
</dbReference>
<evidence type="ECO:0000313" key="1">
    <source>
        <dbReference type="EMBL" id="CAF1671178.1"/>
    </source>
</evidence>
<sequence length="308" mass="35336">MSLEMELLSNHLFDAADEHLYDQQSASCHEIDEDQVKYTWRTALASLFRTGIFESHYSSNENQEQMKDFLCQLPFNQGTYNLDRDQYAALQIFYSSFSEKARNSIIPNIATGLNHIFRHEDDGNILELCLPYSKLLLKALKKLPSQKKIVWRAAKTVIQDGYNIGDTIVWQGISICTANKNVIMNYATMYKPVTIFEIQCVDGKMIQTDSLTENQSIVLLMPHSYFEVIRVKELPNGYRTIALQETGGGILDEFQSIFNNLKKTLRLRRSQPRSMNSANLFGSTSNRTGNYEYNNNDTTQTVRGVMLF</sequence>
<reference evidence="1" key="1">
    <citation type="submission" date="2021-02" db="EMBL/GenBank/DDBJ databases">
        <authorList>
            <person name="Nowell W R."/>
        </authorList>
    </citation>
    <scope>NUCLEOTIDE SEQUENCE</scope>
</reference>
<gene>
    <name evidence="1" type="ORF">KQP761_LOCUS34284</name>
</gene>
<organism evidence="1 2">
    <name type="scientific">Rotaria magnacalcarata</name>
    <dbReference type="NCBI Taxonomy" id="392030"/>
    <lineage>
        <taxon>Eukaryota</taxon>
        <taxon>Metazoa</taxon>
        <taxon>Spiralia</taxon>
        <taxon>Gnathifera</taxon>
        <taxon>Rotifera</taxon>
        <taxon>Eurotatoria</taxon>
        <taxon>Bdelloidea</taxon>
        <taxon>Philodinida</taxon>
        <taxon>Philodinidae</taxon>
        <taxon>Rotaria</taxon>
    </lineage>
</organism>
<name>A0A816G6N8_9BILA</name>
<proteinExistence type="predicted"/>
<accession>A0A816G6N8</accession>
<dbReference type="OrthoDB" id="423533at2759"/>
<dbReference type="Proteomes" id="UP000663834">
    <property type="component" value="Unassembled WGS sequence"/>
</dbReference>
<protein>
    <recommendedName>
        <fullName evidence="3">NAD(+)--protein-arginine ADP-ribosyltransferase</fullName>
    </recommendedName>
</protein>
<evidence type="ECO:0008006" key="3">
    <source>
        <dbReference type="Google" id="ProtNLM"/>
    </source>
</evidence>
<dbReference type="SUPFAM" id="SSF56399">
    <property type="entry name" value="ADP-ribosylation"/>
    <property type="match status" value="1"/>
</dbReference>
<comment type="caution">
    <text evidence="1">The sequence shown here is derived from an EMBL/GenBank/DDBJ whole genome shotgun (WGS) entry which is preliminary data.</text>
</comment>
<evidence type="ECO:0000313" key="2">
    <source>
        <dbReference type="Proteomes" id="UP000663834"/>
    </source>
</evidence>